<dbReference type="KEGG" id="asun:KG104_16850"/>
<evidence type="ECO:0000313" key="1">
    <source>
        <dbReference type="EMBL" id="QWQ36082.1"/>
    </source>
</evidence>
<dbReference type="InterPro" id="IPR005560">
    <property type="entry name" value="Csp_YhjQ"/>
</dbReference>
<dbReference type="Proteomes" id="UP000680588">
    <property type="component" value="Chromosome"/>
</dbReference>
<organism evidence="1 2">
    <name type="scientific">Arthrobacter sunyaminii</name>
    <dbReference type="NCBI Taxonomy" id="2816859"/>
    <lineage>
        <taxon>Bacteria</taxon>
        <taxon>Bacillati</taxon>
        <taxon>Actinomycetota</taxon>
        <taxon>Actinomycetes</taxon>
        <taxon>Micrococcales</taxon>
        <taxon>Micrococcaceae</taxon>
        <taxon>Arthrobacter</taxon>
    </lineage>
</organism>
<name>A0A975PFY5_9MICC</name>
<dbReference type="RefSeq" id="WP_104053289.1">
    <property type="nucleotide sequence ID" value="NZ_CP076456.1"/>
</dbReference>
<dbReference type="PANTHER" id="PTHR37310">
    <property type="entry name" value="CYTOPLASMIC PROTEIN-RELATED"/>
    <property type="match status" value="1"/>
</dbReference>
<dbReference type="PANTHER" id="PTHR37310:SF1">
    <property type="entry name" value="CYTOPLASMIC PROTEIN"/>
    <property type="match status" value="1"/>
</dbReference>
<evidence type="ECO:0000313" key="2">
    <source>
        <dbReference type="Proteomes" id="UP000680588"/>
    </source>
</evidence>
<keyword evidence="2" id="KW-1185">Reference proteome</keyword>
<reference evidence="1" key="1">
    <citation type="submission" date="2021-06" db="EMBL/GenBank/DDBJ databases">
        <title>Novel species in genus Arthrobacter.</title>
        <authorList>
            <person name="Zhang G."/>
        </authorList>
    </citation>
    <scope>NUCLEOTIDE SEQUENCE</scope>
    <source>
        <strain evidence="1">Zg-ZUI122</strain>
    </source>
</reference>
<dbReference type="Pfam" id="PF03860">
    <property type="entry name" value="Csp"/>
    <property type="match status" value="1"/>
</dbReference>
<accession>A0A975PFY5</accession>
<sequence length="139" mass="14725">MSLIESILSERPDGAGTDLEAVSTCVIACFDCVQVCTACADACLSEDMLGDMVECIRKDLNCADICAATGTVVARVGTRYAGYPDSTEALLRACAAACRQCAEECAQHAAEHGHCRICAETCRRCAAMCEELLVVMSRS</sequence>
<dbReference type="Gene3D" id="1.20.1270.360">
    <property type="match status" value="1"/>
</dbReference>
<gene>
    <name evidence="1" type="ORF">KG104_16850</name>
</gene>
<protein>
    <submittedName>
        <fullName evidence="1">Four-helix bundle copper-binding protein</fullName>
    </submittedName>
</protein>
<proteinExistence type="predicted"/>
<dbReference type="EMBL" id="CP076456">
    <property type="protein sequence ID" value="QWQ36082.1"/>
    <property type="molecule type" value="Genomic_DNA"/>
</dbReference>
<dbReference type="AlphaFoldDB" id="A0A975PFY5"/>